<protein>
    <submittedName>
        <fullName evidence="7">ABC transporter permease</fullName>
    </submittedName>
</protein>
<dbReference type="PANTHER" id="PTHR43370">
    <property type="entry name" value="SUGAR ABC TRANSPORTER INTEGRAL MEMBRANE PROTEIN-RELATED"/>
    <property type="match status" value="1"/>
</dbReference>
<evidence type="ECO:0000256" key="2">
    <source>
        <dbReference type="ARBA" id="ARBA00022475"/>
    </source>
</evidence>
<keyword evidence="3 6" id="KW-0812">Transmembrane</keyword>
<feature type="transmembrane region" description="Helical" evidence="6">
    <location>
        <begin position="192"/>
        <end position="209"/>
    </location>
</feature>
<keyword evidence="8" id="KW-1185">Reference proteome</keyword>
<dbReference type="EMBL" id="JAMQAW010000034">
    <property type="protein sequence ID" value="MCM2391916.1"/>
    <property type="molecule type" value="Genomic_DNA"/>
</dbReference>
<sequence length="304" mass="31927">MSVLDSTTTILSSGVRLTVPLAFAACGEYLAQRAGAMNISVEAMMLGAAFTSVATASATGSATAGLVVGVVTGLVLGFVHGNLSHRAQINTFVVGLVLNALVLGLTSYLITTQQFTSHQVGVLSIPLLQDIPLIGEPLFSGRWPAYLLILLVPLTWWLVTRSRWGLELRAVGENPQAADVAGIKVNARRRQALLWCGAMAGLGGAYLAVGEVGSFNQNMTAGRGYIVIAAVIFGAWRLGRTLIGCMVFGLSDAMRLALPALGVTLNPQLLVAAPYLLALIAMLLFASQHREPAALGRPFQRGST</sequence>
<evidence type="ECO:0000256" key="5">
    <source>
        <dbReference type="ARBA" id="ARBA00023136"/>
    </source>
</evidence>
<organism evidence="7 8">
    <name type="scientific">Streptomyces albipurpureus</name>
    <dbReference type="NCBI Taxonomy" id="2897419"/>
    <lineage>
        <taxon>Bacteria</taxon>
        <taxon>Bacillati</taxon>
        <taxon>Actinomycetota</taxon>
        <taxon>Actinomycetes</taxon>
        <taxon>Kitasatosporales</taxon>
        <taxon>Streptomycetaceae</taxon>
        <taxon>Streptomyces</taxon>
    </lineage>
</organism>
<dbReference type="Proteomes" id="UP001431429">
    <property type="component" value="Unassembled WGS sequence"/>
</dbReference>
<comment type="caution">
    <text evidence="7">The sequence shown here is derived from an EMBL/GenBank/DDBJ whole genome shotgun (WGS) entry which is preliminary data.</text>
</comment>
<evidence type="ECO:0000313" key="8">
    <source>
        <dbReference type="Proteomes" id="UP001431429"/>
    </source>
</evidence>
<feature type="transmembrane region" description="Helical" evidence="6">
    <location>
        <begin position="91"/>
        <end position="110"/>
    </location>
</feature>
<evidence type="ECO:0000256" key="3">
    <source>
        <dbReference type="ARBA" id="ARBA00022692"/>
    </source>
</evidence>
<feature type="transmembrane region" description="Helical" evidence="6">
    <location>
        <begin position="221"/>
        <end position="238"/>
    </location>
</feature>
<keyword evidence="2" id="KW-1003">Cell membrane</keyword>
<feature type="transmembrane region" description="Helical" evidence="6">
    <location>
        <begin position="245"/>
        <end position="263"/>
    </location>
</feature>
<proteinExistence type="predicted"/>
<name>A0ABT0UXM0_9ACTN</name>
<dbReference type="RefSeq" id="WP_250922245.1">
    <property type="nucleotide sequence ID" value="NZ_JAMQAW010000034.1"/>
</dbReference>
<reference evidence="7" key="1">
    <citation type="submission" date="2022-06" db="EMBL/GenBank/DDBJ databases">
        <title>Genome public.</title>
        <authorList>
            <person name="Sun Q."/>
        </authorList>
    </citation>
    <scope>NUCLEOTIDE SEQUENCE</scope>
    <source>
        <strain evidence="7">CWNU-1</strain>
    </source>
</reference>
<feature type="transmembrane region" description="Helical" evidence="6">
    <location>
        <begin position="48"/>
        <end position="79"/>
    </location>
</feature>
<evidence type="ECO:0000256" key="6">
    <source>
        <dbReference type="SAM" id="Phobius"/>
    </source>
</evidence>
<feature type="transmembrane region" description="Helical" evidence="6">
    <location>
        <begin position="143"/>
        <end position="159"/>
    </location>
</feature>
<evidence type="ECO:0000313" key="7">
    <source>
        <dbReference type="EMBL" id="MCM2391916.1"/>
    </source>
</evidence>
<gene>
    <name evidence="7" type="ORF">NBG84_27125</name>
</gene>
<evidence type="ECO:0000256" key="1">
    <source>
        <dbReference type="ARBA" id="ARBA00004651"/>
    </source>
</evidence>
<feature type="transmembrane region" description="Helical" evidence="6">
    <location>
        <begin position="269"/>
        <end position="287"/>
    </location>
</feature>
<comment type="subcellular location">
    <subcellularLocation>
        <location evidence="1">Cell membrane</location>
        <topology evidence="1">Multi-pass membrane protein</topology>
    </subcellularLocation>
</comment>
<evidence type="ECO:0000256" key="4">
    <source>
        <dbReference type="ARBA" id="ARBA00022989"/>
    </source>
</evidence>
<keyword evidence="5 6" id="KW-0472">Membrane</keyword>
<dbReference type="InterPro" id="IPR001851">
    <property type="entry name" value="ABC_transp_permease"/>
</dbReference>
<dbReference type="CDD" id="cd06580">
    <property type="entry name" value="TM_PBP1_transp_TpRbsC_like"/>
    <property type="match status" value="1"/>
</dbReference>
<accession>A0ABT0UXM0</accession>
<dbReference type="Pfam" id="PF02653">
    <property type="entry name" value="BPD_transp_2"/>
    <property type="match status" value="1"/>
</dbReference>
<keyword evidence="4 6" id="KW-1133">Transmembrane helix</keyword>
<dbReference type="PANTHER" id="PTHR43370:SF1">
    <property type="entry name" value="GUANOSINE ABC TRANSPORTER PERMEASE PROTEIN NUPQ"/>
    <property type="match status" value="1"/>
</dbReference>